<keyword evidence="3 6" id="KW-0808">Transferase</keyword>
<dbReference type="EMBL" id="AP019791">
    <property type="protein sequence ID" value="BBL80207.1"/>
    <property type="molecule type" value="Genomic_DNA"/>
</dbReference>
<dbReference type="PANTHER" id="PTHR43094:SF1">
    <property type="entry name" value="AMINOTRANSFERASE CLASS-III"/>
    <property type="match status" value="1"/>
</dbReference>
<accession>A0A510HNN7</accession>
<reference evidence="6" key="1">
    <citation type="journal article" date="2019" name="Microbiol. Resour. Announc.">
        <title>Complete Genome Sequence of Rubrobacter xylanophilus Strain AA3-22, Isolated from Arima Onsen in Japan.</title>
        <authorList>
            <person name="Tomariguchi N."/>
            <person name="Miyazaki K."/>
        </authorList>
    </citation>
    <scope>NUCLEOTIDE SEQUENCE [LARGE SCALE GENOMIC DNA]</scope>
    <source>
        <strain evidence="6">AA3-22</strain>
    </source>
</reference>
<dbReference type="AlphaFoldDB" id="A0A510HNN7"/>
<proteinExistence type="inferred from homology"/>
<dbReference type="Gene3D" id="3.40.640.10">
    <property type="entry name" value="Type I PLP-dependent aspartate aminotransferase-like (Major domain)"/>
    <property type="match status" value="1"/>
</dbReference>
<dbReference type="PANTHER" id="PTHR43094">
    <property type="entry name" value="AMINOTRANSFERASE"/>
    <property type="match status" value="1"/>
</dbReference>
<evidence type="ECO:0000256" key="4">
    <source>
        <dbReference type="ARBA" id="ARBA00022898"/>
    </source>
</evidence>
<dbReference type="RefSeq" id="WP_143528240.1">
    <property type="nucleotide sequence ID" value="NZ_AP019791.1"/>
</dbReference>
<evidence type="ECO:0000256" key="1">
    <source>
        <dbReference type="ARBA" id="ARBA00008954"/>
    </source>
</evidence>
<name>A0A510HNN7_9ACTN</name>
<dbReference type="GO" id="GO:0030170">
    <property type="term" value="F:pyridoxal phosphate binding"/>
    <property type="evidence" value="ECO:0007669"/>
    <property type="project" value="InterPro"/>
</dbReference>
<dbReference type="Pfam" id="PF00202">
    <property type="entry name" value="Aminotran_3"/>
    <property type="match status" value="1"/>
</dbReference>
<sequence>MDVMRGLGEGGSRTPLPGVENLMLHFTPFSEDWGKLPVIVSGEGCYVTDAEGNRYIDGLAGLFTTQVGHGRSELAEAASRQMRELGFFPNWSFQHPRSLELAARLAGLAPGDLSTSFFVSSGSEAVETVIKLARQYHKANGEPTRYKVISRRIAYHGTTLGALSVTGLPAFKGPFEPLLQGFMHVPNTQQDPEGAADAIEEAIEFGPPETVAAVVLEPVQNAGGCLVPPEGYWQRVREICDRYGVLLVSDAVICAFGRLGEWFGIERFGVVPDMTSFAKGITSGYLPMGGVVVSEKVRDTLRKNAPMFFHGSTFGGHPVSAAVALENLAIIEREGLLENVRNLEGHFQSELRRMAEGHPIVKDVRGMGFFWAVEVRPERADGTPLAGDEYERYFKGVVSRKLLEGGLICRFDDKDEPVIQYSPALVADREVISRIAEITDEALTELERELGYRS</sequence>
<evidence type="ECO:0000256" key="3">
    <source>
        <dbReference type="ARBA" id="ARBA00022679"/>
    </source>
</evidence>
<dbReference type="InterPro" id="IPR015424">
    <property type="entry name" value="PyrdxlP-dep_Trfase"/>
</dbReference>
<evidence type="ECO:0000313" key="7">
    <source>
        <dbReference type="Proteomes" id="UP000318065"/>
    </source>
</evidence>
<keyword evidence="7" id="KW-1185">Reference proteome</keyword>
<dbReference type="Gene3D" id="3.90.1150.10">
    <property type="entry name" value="Aspartate Aminotransferase, domain 1"/>
    <property type="match status" value="1"/>
</dbReference>
<keyword evidence="2 6" id="KW-0032">Aminotransferase</keyword>
<comment type="similarity">
    <text evidence="1 5">Belongs to the class-III pyridoxal-phosphate-dependent aminotransferase family.</text>
</comment>
<keyword evidence="4 5" id="KW-0663">Pyridoxal phosphate</keyword>
<dbReference type="InterPro" id="IPR005814">
    <property type="entry name" value="Aminotrans_3"/>
</dbReference>
<organism evidence="6 7">
    <name type="scientific">Rubrobacter xylanophilus</name>
    <dbReference type="NCBI Taxonomy" id="49319"/>
    <lineage>
        <taxon>Bacteria</taxon>
        <taxon>Bacillati</taxon>
        <taxon>Actinomycetota</taxon>
        <taxon>Rubrobacteria</taxon>
        <taxon>Rubrobacterales</taxon>
        <taxon>Rubrobacteraceae</taxon>
        <taxon>Rubrobacter</taxon>
    </lineage>
</organism>
<dbReference type="Proteomes" id="UP000318065">
    <property type="component" value="Chromosome"/>
</dbReference>
<gene>
    <name evidence="6" type="ORF">RxyAA322_20610</name>
</gene>
<evidence type="ECO:0000313" key="6">
    <source>
        <dbReference type="EMBL" id="BBL80207.1"/>
    </source>
</evidence>
<dbReference type="CDD" id="cd00610">
    <property type="entry name" value="OAT_like"/>
    <property type="match status" value="1"/>
</dbReference>
<dbReference type="OrthoDB" id="9801052at2"/>
<evidence type="ECO:0000256" key="5">
    <source>
        <dbReference type="RuleBase" id="RU003560"/>
    </source>
</evidence>
<dbReference type="GO" id="GO:0008483">
    <property type="term" value="F:transaminase activity"/>
    <property type="evidence" value="ECO:0007669"/>
    <property type="project" value="UniProtKB-KW"/>
</dbReference>
<dbReference type="InterPro" id="IPR015421">
    <property type="entry name" value="PyrdxlP-dep_Trfase_major"/>
</dbReference>
<evidence type="ECO:0000256" key="2">
    <source>
        <dbReference type="ARBA" id="ARBA00022576"/>
    </source>
</evidence>
<dbReference type="InterPro" id="IPR015422">
    <property type="entry name" value="PyrdxlP-dep_Trfase_small"/>
</dbReference>
<dbReference type="SUPFAM" id="SSF53383">
    <property type="entry name" value="PLP-dependent transferases"/>
    <property type="match status" value="1"/>
</dbReference>
<dbReference type="FunFam" id="3.40.640.10:FF:000014">
    <property type="entry name" value="Adenosylmethionine-8-amino-7-oxononanoate aminotransferase, probable"/>
    <property type="match status" value="1"/>
</dbReference>
<protein>
    <submittedName>
        <fullName evidence="6">Aspartate aminotransferase family protein</fullName>
    </submittedName>
</protein>
<dbReference type="NCBIfam" id="NF005102">
    <property type="entry name" value="PRK06541.1"/>
    <property type="match status" value="1"/>
</dbReference>